<dbReference type="Pfam" id="PF00561">
    <property type="entry name" value="Abhydrolase_1"/>
    <property type="match status" value="1"/>
</dbReference>
<dbReference type="GO" id="GO:0016020">
    <property type="term" value="C:membrane"/>
    <property type="evidence" value="ECO:0007669"/>
    <property type="project" value="TreeGrafter"/>
</dbReference>
<gene>
    <name evidence="2" type="ORF">PhaeoP13_00374</name>
</gene>
<evidence type="ECO:0000313" key="3">
    <source>
        <dbReference type="Proteomes" id="UP000218606"/>
    </source>
</evidence>
<protein>
    <submittedName>
        <fullName evidence="2">Hydrolase or acyltransferase (Alpha/beta hydrolase superfamily)</fullName>
    </submittedName>
</protein>
<proteinExistence type="predicted"/>
<dbReference type="GO" id="GO:0016787">
    <property type="term" value="F:hydrolase activity"/>
    <property type="evidence" value="ECO:0007669"/>
    <property type="project" value="UniProtKB-KW"/>
</dbReference>
<keyword evidence="2" id="KW-0808">Transferase</keyword>
<name>A0AAN1GNZ1_9RHOB</name>
<organism evidence="2 3">
    <name type="scientific">Phaeobacter piscinae</name>
    <dbReference type="NCBI Taxonomy" id="1580596"/>
    <lineage>
        <taxon>Bacteria</taxon>
        <taxon>Pseudomonadati</taxon>
        <taxon>Pseudomonadota</taxon>
        <taxon>Alphaproteobacteria</taxon>
        <taxon>Rhodobacterales</taxon>
        <taxon>Roseobacteraceae</taxon>
        <taxon>Phaeobacter</taxon>
    </lineage>
</organism>
<dbReference type="InterPro" id="IPR029058">
    <property type="entry name" value="AB_hydrolase_fold"/>
</dbReference>
<dbReference type="GO" id="GO:0016746">
    <property type="term" value="F:acyltransferase activity"/>
    <property type="evidence" value="ECO:0007669"/>
    <property type="project" value="UniProtKB-KW"/>
</dbReference>
<dbReference type="PANTHER" id="PTHR43798">
    <property type="entry name" value="MONOACYLGLYCEROL LIPASE"/>
    <property type="match status" value="1"/>
</dbReference>
<dbReference type="SUPFAM" id="SSF53474">
    <property type="entry name" value="alpha/beta-Hydrolases"/>
    <property type="match status" value="1"/>
</dbReference>
<reference evidence="2 3" key="1">
    <citation type="journal article" date="2017" name="Front. Microbiol.">
        <title>Phaeobacter piscinae sp. nov., a species of the Roseobacter group and potential aquaculture probiont.</title>
        <authorList>
            <person name="Sonnenschein E.C."/>
            <person name="Phippen C.B.W."/>
            <person name="Nielsen K.F."/>
            <person name="Mateiu R.V."/>
            <person name="Melchiorsen J."/>
            <person name="Gram L."/>
            <person name="Overmann J."/>
            <person name="Freese H.M."/>
        </authorList>
    </citation>
    <scope>NUCLEOTIDE SEQUENCE [LARGE SCALE GENOMIC DNA]</scope>
    <source>
        <strain evidence="2 3">P13</strain>
    </source>
</reference>
<feature type="domain" description="AB hydrolase-1" evidence="1">
    <location>
        <begin position="33"/>
        <end position="274"/>
    </location>
</feature>
<dbReference type="Proteomes" id="UP000218606">
    <property type="component" value="Chromosome"/>
</dbReference>
<evidence type="ECO:0000313" key="2">
    <source>
        <dbReference type="EMBL" id="ATG42340.1"/>
    </source>
</evidence>
<keyword evidence="2" id="KW-0012">Acyltransferase</keyword>
<keyword evidence="2" id="KW-0378">Hydrolase</keyword>
<accession>A0AAN1GNZ1</accession>
<dbReference type="Gene3D" id="3.40.50.1820">
    <property type="entry name" value="alpha/beta hydrolase"/>
    <property type="match status" value="1"/>
</dbReference>
<dbReference type="PANTHER" id="PTHR43798:SF33">
    <property type="entry name" value="HYDROLASE, PUTATIVE (AFU_ORTHOLOGUE AFUA_2G14860)-RELATED"/>
    <property type="match status" value="1"/>
</dbReference>
<dbReference type="AlphaFoldDB" id="A0AAN1GNZ1"/>
<evidence type="ECO:0000259" key="1">
    <source>
        <dbReference type="Pfam" id="PF00561"/>
    </source>
</evidence>
<dbReference type="InterPro" id="IPR050266">
    <property type="entry name" value="AB_hydrolase_sf"/>
</dbReference>
<sequence>MSLTSGPLSVFTTSDGMQLAYDDPDQTGMEGRPPLLCLAGLTRDGQDFRYLRPHIRGHRMITLDARGRGRSQYADDIHSYSVPREAQDVIELLDHLNIDRVTLLGTSRGGLVAMALAALHKHRLAGVILNDVGPEIPADGIARIMAYVGHRPAAKTHEQAASVLAAHMAPAFPDVPMARWREEVEVFYTQTQDGLALRYDARLRDALLAQAAAGPPPDLWPLFQSLRGVPSGVIRGGNSDILSADTYQKMQRHLPELLAVEVPDRGHVPFLDEPKSLALIHRILEIVQ</sequence>
<dbReference type="EMBL" id="CP010767">
    <property type="protein sequence ID" value="ATG42340.1"/>
    <property type="molecule type" value="Genomic_DNA"/>
</dbReference>
<dbReference type="InterPro" id="IPR000073">
    <property type="entry name" value="AB_hydrolase_1"/>
</dbReference>